<dbReference type="PANTHER" id="PTHR30032:SF8">
    <property type="entry name" value="GERMINATION-SPECIFIC N-ACETYLMURAMOYL-L-ALANINE AMIDASE"/>
    <property type="match status" value="1"/>
</dbReference>
<dbReference type="InterPro" id="IPR029070">
    <property type="entry name" value="Chitinase_insertion_sf"/>
</dbReference>
<dbReference type="SUPFAM" id="SSF51445">
    <property type="entry name" value="(Trans)glycosidases"/>
    <property type="match status" value="1"/>
</dbReference>
<dbReference type="Gene3D" id="3.10.50.10">
    <property type="match status" value="1"/>
</dbReference>
<dbReference type="PROSITE" id="PS51781">
    <property type="entry name" value="SH3B"/>
    <property type="match status" value="1"/>
</dbReference>
<dbReference type="SMART" id="SM00636">
    <property type="entry name" value="Glyco_18"/>
    <property type="match status" value="1"/>
</dbReference>
<dbReference type="SMART" id="SM00287">
    <property type="entry name" value="SH3b"/>
    <property type="match status" value="1"/>
</dbReference>
<keyword evidence="4" id="KW-1185">Reference proteome</keyword>
<dbReference type="Pfam" id="PF04122">
    <property type="entry name" value="CW_binding_2"/>
    <property type="match status" value="3"/>
</dbReference>
<dbReference type="Pfam" id="PF00704">
    <property type="entry name" value="Glyco_hydro_18"/>
    <property type="match status" value="1"/>
</dbReference>
<dbReference type="PROSITE" id="PS51910">
    <property type="entry name" value="GH18_2"/>
    <property type="match status" value="1"/>
</dbReference>
<dbReference type="Proteomes" id="UP001597383">
    <property type="component" value="Unassembled WGS sequence"/>
</dbReference>
<evidence type="ECO:0000313" key="4">
    <source>
        <dbReference type="Proteomes" id="UP001597383"/>
    </source>
</evidence>
<protein>
    <submittedName>
        <fullName evidence="3">Cell wall-binding repeat-containing protein</fullName>
    </submittedName>
</protein>
<dbReference type="InterPro" id="IPR017853">
    <property type="entry name" value="GH"/>
</dbReference>
<dbReference type="InterPro" id="IPR003646">
    <property type="entry name" value="SH3-like_bac-type"/>
</dbReference>
<dbReference type="InterPro" id="IPR011583">
    <property type="entry name" value="Chitinase_II/V-like_cat"/>
</dbReference>
<comment type="caution">
    <text evidence="3">The sequence shown here is derived from an EMBL/GenBank/DDBJ whole genome shotgun (WGS) entry which is preliminary data.</text>
</comment>
<dbReference type="InterPro" id="IPR051922">
    <property type="entry name" value="Bact_Sporulation_Assoc"/>
</dbReference>
<evidence type="ECO:0000313" key="3">
    <source>
        <dbReference type="EMBL" id="MFD2044509.1"/>
    </source>
</evidence>
<dbReference type="RefSeq" id="WP_377556259.1">
    <property type="nucleotide sequence ID" value="NZ_JBHUHQ010000015.1"/>
</dbReference>
<feature type="domain" description="SH3b" evidence="1">
    <location>
        <begin position="417"/>
        <end position="487"/>
    </location>
</feature>
<evidence type="ECO:0000259" key="1">
    <source>
        <dbReference type="PROSITE" id="PS51781"/>
    </source>
</evidence>
<dbReference type="EMBL" id="JBHUHQ010000015">
    <property type="protein sequence ID" value="MFD2044509.1"/>
    <property type="molecule type" value="Genomic_DNA"/>
</dbReference>
<dbReference type="Gene3D" id="3.40.50.12090">
    <property type="match status" value="2"/>
</dbReference>
<organism evidence="3 4">
    <name type="scientific">Ornithinibacillus salinisoli</name>
    <dbReference type="NCBI Taxonomy" id="1848459"/>
    <lineage>
        <taxon>Bacteria</taxon>
        <taxon>Bacillati</taxon>
        <taxon>Bacillota</taxon>
        <taxon>Bacilli</taxon>
        <taxon>Bacillales</taxon>
        <taxon>Bacillaceae</taxon>
        <taxon>Ornithinibacillus</taxon>
    </lineage>
</organism>
<dbReference type="InterPro" id="IPR007253">
    <property type="entry name" value="Cell_wall-bd_2"/>
</dbReference>
<dbReference type="Pfam" id="PF08239">
    <property type="entry name" value="SH3_3"/>
    <property type="match status" value="1"/>
</dbReference>
<evidence type="ECO:0000259" key="2">
    <source>
        <dbReference type="PROSITE" id="PS51910"/>
    </source>
</evidence>
<accession>A0ABW4VXZ7</accession>
<reference evidence="4" key="1">
    <citation type="journal article" date="2019" name="Int. J. Syst. Evol. Microbiol.">
        <title>The Global Catalogue of Microorganisms (GCM) 10K type strain sequencing project: providing services to taxonomists for standard genome sequencing and annotation.</title>
        <authorList>
            <consortium name="The Broad Institute Genomics Platform"/>
            <consortium name="The Broad Institute Genome Sequencing Center for Infectious Disease"/>
            <person name="Wu L."/>
            <person name="Ma J."/>
        </authorList>
    </citation>
    <scope>NUCLEOTIDE SEQUENCE [LARGE SCALE GENOMIC DNA]</scope>
    <source>
        <strain evidence="4">R28</strain>
    </source>
</reference>
<dbReference type="PANTHER" id="PTHR30032">
    <property type="entry name" value="N-ACETYLMURAMOYL-L-ALANINE AMIDASE-RELATED"/>
    <property type="match status" value="1"/>
</dbReference>
<proteinExistence type="predicted"/>
<gene>
    <name evidence="3" type="ORF">ACFSJF_09545</name>
</gene>
<sequence length="788" mass="86645">MFEIQNLKFNPETNTLTIQLDPNLTEFALELGEQLDAHKKDTLRQFVRRTVRNMKGTHVKTVRVMVGSVLLTTLYFNPSEADAATDFNMGYLYYGSTSSQISFVDRTNGVINHTSPSYFDIHADGTLDTSNLSPTFINEMKKRGVKVVPFLSNHWNRDVGRAALANREVLAQQIADTIAKNDLDGVNVDIENVSDVESDNYTDLVRLLREKIPTDKEVSVAVAANPNGWTKGWHGSYDYKKLSDYSDYLMIMAYDESWEGSDPGPVASISFVESSIKYALTQGVPKEKIVLGLPHYGRVWMEGQTYGGTGITNQRVQELITKYQSTLTFDTVSQSPKATVTIKSSDPVYYINGKALKPGVYTIWYENEQSIKEKVNLVDKYGLKGTGNWALGQENTSLWGDFKTWIPSQTQIVAEQVTNGMVGLTTTNVNLRASASTTSSILKKIPSGASIEITGSMISDETYQWFPVKLSDGTTGFIASNYLKAIQANEMHGDNRYQTSVAISQKGWEDTSDYVVLGRGDNPIDALTGSVLAKKYHSPLLLTKTNSLPSEASKEIDRLQPKNVIILGGEAAISKVVEKSLENKGINVQRISGENRYATATKIAAEVGTSNEIILTTGENSPDPLSIAPYAGMKQIPIVLTKPNGLSPEVSEMVKSNGISKVTIIGGETAVSPEVEQQLKQLGVIVNRISGSNRYATSVEIAKTYQSEFNLDNVYFSSGVSYVDALSGSPLAAMQGAPIILLNKDTIPNTVSDWITNQVDTQHTTVNYLGGYQTITKNNRLNVFRQMQ</sequence>
<dbReference type="Gene3D" id="2.30.30.40">
    <property type="entry name" value="SH3 Domains"/>
    <property type="match status" value="1"/>
</dbReference>
<feature type="domain" description="GH18" evidence="2">
    <location>
        <begin position="87"/>
        <end position="409"/>
    </location>
</feature>
<dbReference type="Gene3D" id="3.20.20.80">
    <property type="entry name" value="Glycosidases"/>
    <property type="match status" value="1"/>
</dbReference>
<dbReference type="InterPro" id="IPR001223">
    <property type="entry name" value="Glyco_hydro18_cat"/>
</dbReference>
<name>A0ABW4VXZ7_9BACI</name>